<gene>
    <name evidence="3" type="ORF">EV664_108128</name>
</gene>
<dbReference type="Pfam" id="PF10503">
    <property type="entry name" value="Esterase_PHB"/>
    <property type="match status" value="1"/>
</dbReference>
<reference evidence="3 4" key="1">
    <citation type="submission" date="2019-03" db="EMBL/GenBank/DDBJ databases">
        <title>Genomic Encyclopedia of Type Strains, Phase IV (KMG-IV): sequencing the most valuable type-strain genomes for metagenomic binning, comparative biology and taxonomic classification.</title>
        <authorList>
            <person name="Goeker M."/>
        </authorList>
    </citation>
    <scope>NUCLEOTIDE SEQUENCE [LARGE SCALE GENOMIC DNA]</scope>
    <source>
        <strain evidence="3 4">DSM 25059</strain>
    </source>
</reference>
<dbReference type="OrthoDB" id="9767239at2"/>
<dbReference type="PANTHER" id="PTHR43037">
    <property type="entry name" value="UNNAMED PRODUCT-RELATED"/>
    <property type="match status" value="1"/>
</dbReference>
<dbReference type="EMBL" id="SNWD01000008">
    <property type="protein sequence ID" value="TDN81186.1"/>
    <property type="molecule type" value="Genomic_DNA"/>
</dbReference>
<accession>A0A4R6FIH5</accession>
<dbReference type="InterPro" id="IPR010126">
    <property type="entry name" value="Esterase_phb"/>
</dbReference>
<dbReference type="GO" id="GO:0016787">
    <property type="term" value="F:hydrolase activity"/>
    <property type="evidence" value="ECO:0007669"/>
    <property type="project" value="UniProtKB-KW"/>
</dbReference>
<dbReference type="InterPro" id="IPR050955">
    <property type="entry name" value="Plant_Biomass_Hydrol_Est"/>
</dbReference>
<dbReference type="RefSeq" id="WP_133496035.1">
    <property type="nucleotide sequence ID" value="NZ_BMLU01000008.1"/>
</dbReference>
<dbReference type="GO" id="GO:0005576">
    <property type="term" value="C:extracellular region"/>
    <property type="evidence" value="ECO:0007669"/>
    <property type="project" value="InterPro"/>
</dbReference>
<evidence type="ECO:0000313" key="4">
    <source>
        <dbReference type="Proteomes" id="UP000295493"/>
    </source>
</evidence>
<evidence type="ECO:0000256" key="2">
    <source>
        <dbReference type="ARBA" id="ARBA00022801"/>
    </source>
</evidence>
<keyword evidence="2" id="KW-0378">Hydrolase</keyword>
<keyword evidence="4" id="KW-1185">Reference proteome</keyword>
<comment type="caution">
    <text evidence="3">The sequence shown here is derived from an EMBL/GenBank/DDBJ whole genome shotgun (WGS) entry which is preliminary data.</text>
</comment>
<evidence type="ECO:0000313" key="3">
    <source>
        <dbReference type="EMBL" id="TDN81186.1"/>
    </source>
</evidence>
<sequence>MGSISQTIRDFNAMRDGFDALLGDHGRLTSLSDFGSNPGDLDAFCYIPADLPPASPLVVVLHGCGQNAAGYDSASGWSALADRAGFALLFPQQRAANNPNRCFNWFTRSDTKRDSGEALSIRQMVDAMVVRHAIDTTRIFVTGLSAGGAMTSVMLATYPELFAGGAIIAGLPYGTALGVQQALDRMKGQGGPDRDALPDLVRDASSHRGVWPRISLWHGTADTTVVPANAEAILSQWRTLHGVADRPAQEDSVDGYPHRIWTDAKGRAVIEEYSITNMGHGTPLSTRGEEALGQAAPYMLEVGISSTHHIADFWGIAARPKPNAAGRVGRQEADRKTSGNGVAAIIERALRSAGLMS</sequence>
<dbReference type="Gene3D" id="3.40.50.1820">
    <property type="entry name" value="alpha/beta hydrolase"/>
    <property type="match status" value="1"/>
</dbReference>
<organism evidence="3 4">
    <name type="scientific">Stakelama pacifica</name>
    <dbReference type="NCBI Taxonomy" id="517720"/>
    <lineage>
        <taxon>Bacteria</taxon>
        <taxon>Pseudomonadati</taxon>
        <taxon>Pseudomonadota</taxon>
        <taxon>Alphaproteobacteria</taxon>
        <taxon>Sphingomonadales</taxon>
        <taxon>Sphingomonadaceae</taxon>
        <taxon>Stakelama</taxon>
    </lineage>
</organism>
<proteinExistence type="predicted"/>
<dbReference type="NCBIfam" id="TIGR01840">
    <property type="entry name" value="esterase_phb"/>
    <property type="match status" value="1"/>
</dbReference>
<dbReference type="SUPFAM" id="SSF53474">
    <property type="entry name" value="alpha/beta-Hydrolases"/>
    <property type="match status" value="2"/>
</dbReference>
<dbReference type="Proteomes" id="UP000295493">
    <property type="component" value="Unassembled WGS sequence"/>
</dbReference>
<dbReference type="AlphaFoldDB" id="A0A4R6FIH5"/>
<protein>
    <submittedName>
        <fullName evidence="3">Poly(Hydroxyalkanoate) depolymerase family esterase</fullName>
    </submittedName>
</protein>
<dbReference type="InterPro" id="IPR029058">
    <property type="entry name" value="AB_hydrolase_fold"/>
</dbReference>
<evidence type="ECO:0000256" key="1">
    <source>
        <dbReference type="ARBA" id="ARBA00022729"/>
    </source>
</evidence>
<keyword evidence="1" id="KW-0732">Signal</keyword>
<name>A0A4R6FIH5_9SPHN</name>
<dbReference type="PANTHER" id="PTHR43037:SF1">
    <property type="entry name" value="BLL1128 PROTEIN"/>
    <property type="match status" value="1"/>
</dbReference>